<dbReference type="FunFam" id="1.20.1640.10:FF:000004">
    <property type="entry name" value="Protein translocase subunit SecD"/>
    <property type="match status" value="1"/>
</dbReference>
<dbReference type="Pfam" id="PF13721">
    <property type="entry name" value="SecD-TM1"/>
    <property type="match status" value="1"/>
</dbReference>
<dbReference type="Pfam" id="PF02355">
    <property type="entry name" value="SecD_SecF_C"/>
    <property type="match status" value="1"/>
</dbReference>
<dbReference type="Pfam" id="PF22599">
    <property type="entry name" value="SecDF_P1_head"/>
    <property type="match status" value="1"/>
</dbReference>
<dbReference type="eggNOG" id="COG0342">
    <property type="taxonomic scope" value="Bacteria"/>
</dbReference>
<evidence type="ECO:0000313" key="15">
    <source>
        <dbReference type="Proteomes" id="UP000011686"/>
    </source>
</evidence>
<feature type="transmembrane region" description="Helical" evidence="9">
    <location>
        <begin position="454"/>
        <end position="470"/>
    </location>
</feature>
<dbReference type="Pfam" id="PF07549">
    <property type="entry name" value="Sec_GG"/>
    <property type="match status" value="1"/>
</dbReference>
<accession>M1M5G9</accession>
<dbReference type="STRING" id="1208918.CDEE_0345"/>
<keyword evidence="3 9" id="KW-1003">Cell membrane</keyword>
<keyword evidence="5 9" id="KW-0653">Protein transport</keyword>
<comment type="subcellular location">
    <subcellularLocation>
        <location evidence="1 9">Cell membrane</location>
        <topology evidence="1 9">Multi-pass membrane protein</topology>
    </subcellularLocation>
</comment>
<gene>
    <name evidence="9" type="primary">secD</name>
    <name evidence="14" type="ORF">CDEE_0345</name>
</gene>
<dbReference type="Gene3D" id="3.30.1360.200">
    <property type="match status" value="1"/>
</dbReference>
<evidence type="ECO:0000256" key="6">
    <source>
        <dbReference type="ARBA" id="ARBA00022989"/>
    </source>
</evidence>
<dbReference type="Proteomes" id="UP000011686">
    <property type="component" value="Chromosome"/>
</dbReference>
<evidence type="ECO:0000313" key="14">
    <source>
        <dbReference type="EMBL" id="AGF47415.1"/>
    </source>
</evidence>
<feature type="domain" description="SecD export protein N-terminal TM" evidence="11">
    <location>
        <begin position="1"/>
        <end position="104"/>
    </location>
</feature>
<dbReference type="GO" id="GO:0006605">
    <property type="term" value="P:protein targeting"/>
    <property type="evidence" value="ECO:0007669"/>
    <property type="project" value="UniProtKB-UniRule"/>
</dbReference>
<dbReference type="AlphaFoldDB" id="M1M5G9"/>
<feature type="domain" description="Protein translocase subunit SecDF P1" evidence="12">
    <location>
        <begin position="237"/>
        <end position="296"/>
    </location>
</feature>
<comment type="subunit">
    <text evidence="9">Forms a complex with SecF. Part of the essential Sec protein translocation apparatus which comprises SecA, SecYEG and auxiliary proteins SecDF-YajC and YidC.</text>
</comment>
<dbReference type="HOGENOM" id="CLU_007894_4_3_4"/>
<evidence type="ECO:0000256" key="8">
    <source>
        <dbReference type="ARBA" id="ARBA00023136"/>
    </source>
</evidence>
<reference evidence="14 15" key="1">
    <citation type="journal article" date="2013" name="Genome Biol. Evol.">
        <title>Genome evolution and phylogenomic analysis of candidatus kinetoplastibacterium, the betaproteobacterial endosymbionts of strigomonas and angomonas.</title>
        <authorList>
            <person name="Alves J.M."/>
            <person name="Serrano M.G."/>
            <person name="Maia da Silva F."/>
            <person name="Voegtly L.J."/>
            <person name="Matveyev A.V."/>
            <person name="Teixeira M.M."/>
            <person name="Camargo E.P."/>
            <person name="Buck G.A."/>
        </authorList>
    </citation>
    <scope>NUCLEOTIDE SEQUENCE [LARGE SCALE GENOMIC DNA]</scope>
    <source>
        <strain evidence="14 15">TCC036E</strain>
    </source>
</reference>
<keyword evidence="15" id="KW-1185">Reference proteome</keyword>
<evidence type="ECO:0000256" key="4">
    <source>
        <dbReference type="ARBA" id="ARBA00022692"/>
    </source>
</evidence>
<dbReference type="InterPro" id="IPR005791">
    <property type="entry name" value="SecD"/>
</dbReference>
<dbReference type="InterPro" id="IPR055344">
    <property type="entry name" value="SecD_SecF_C_bact"/>
</dbReference>
<dbReference type="RefSeq" id="WP_015389056.1">
    <property type="nucleotide sequence ID" value="NC_020283.1"/>
</dbReference>
<dbReference type="NCBIfam" id="TIGR01129">
    <property type="entry name" value="secD"/>
    <property type="match status" value="1"/>
</dbReference>
<keyword evidence="8 9" id="KW-0472">Membrane</keyword>
<dbReference type="Gene3D" id="1.20.1640.10">
    <property type="entry name" value="Multidrug efflux transporter AcrB transmembrane domain"/>
    <property type="match status" value="1"/>
</dbReference>
<dbReference type="GO" id="GO:0005886">
    <property type="term" value="C:plasma membrane"/>
    <property type="evidence" value="ECO:0007669"/>
    <property type="project" value="UniProtKB-SubCell"/>
</dbReference>
<keyword evidence="4 9" id="KW-0812">Transmembrane</keyword>
<dbReference type="Gene3D" id="3.30.70.3400">
    <property type="match status" value="2"/>
</dbReference>
<dbReference type="GO" id="GO:0065002">
    <property type="term" value="P:intracellular protein transmembrane transport"/>
    <property type="evidence" value="ECO:0007669"/>
    <property type="project" value="UniProtKB-UniRule"/>
</dbReference>
<evidence type="ECO:0000256" key="5">
    <source>
        <dbReference type="ARBA" id="ARBA00022927"/>
    </source>
</evidence>
<evidence type="ECO:0000259" key="13">
    <source>
        <dbReference type="Pfam" id="PF22599"/>
    </source>
</evidence>
<dbReference type="InterPro" id="IPR048631">
    <property type="entry name" value="SecD_1st"/>
</dbReference>
<dbReference type="PANTHER" id="PTHR30081:SF1">
    <property type="entry name" value="PROTEIN TRANSLOCASE SUBUNIT SECD"/>
    <property type="match status" value="1"/>
</dbReference>
<dbReference type="EMBL" id="CP003804">
    <property type="protein sequence ID" value="AGF47415.1"/>
    <property type="molecule type" value="Genomic_DNA"/>
</dbReference>
<dbReference type="GO" id="GO:0043952">
    <property type="term" value="P:protein transport by the Sec complex"/>
    <property type="evidence" value="ECO:0007669"/>
    <property type="project" value="UniProtKB-UniRule"/>
</dbReference>
<proteinExistence type="inferred from homology"/>
<feature type="transmembrane region" description="Helical" evidence="9">
    <location>
        <begin position="582"/>
        <end position="603"/>
    </location>
</feature>
<dbReference type="InterPro" id="IPR054384">
    <property type="entry name" value="SecDF_P1_head"/>
</dbReference>
<evidence type="ECO:0000256" key="3">
    <source>
        <dbReference type="ARBA" id="ARBA00022475"/>
    </source>
</evidence>
<dbReference type="InterPro" id="IPR027398">
    <property type="entry name" value="SecD-TM"/>
</dbReference>
<keyword evidence="7 9" id="KW-0811">Translocation</keyword>
<dbReference type="InterPro" id="IPR022646">
    <property type="entry name" value="SecD/SecF_CS"/>
</dbReference>
<feature type="transmembrane region" description="Helical" evidence="9">
    <location>
        <begin position="501"/>
        <end position="521"/>
    </location>
</feature>
<protein>
    <recommendedName>
        <fullName evidence="9">Protein translocase subunit SecD</fullName>
    </recommendedName>
</protein>
<keyword evidence="2 9" id="KW-0813">Transport</keyword>
<dbReference type="KEGG" id="kct:CDEE_0345"/>
<dbReference type="GO" id="GO:0015450">
    <property type="term" value="F:protein-transporting ATPase activity"/>
    <property type="evidence" value="ECO:0007669"/>
    <property type="project" value="InterPro"/>
</dbReference>
<feature type="transmembrane region" description="Helical" evidence="9">
    <location>
        <begin position="556"/>
        <end position="576"/>
    </location>
</feature>
<feature type="domain" description="SecDF P1 head subdomain" evidence="13">
    <location>
        <begin position="320"/>
        <end position="429"/>
    </location>
</feature>
<comment type="similarity">
    <text evidence="9">Belongs to the SecD/SecF family. SecD subfamily.</text>
</comment>
<dbReference type="HAMAP" id="MF_01463_B">
    <property type="entry name" value="SecD_B"/>
    <property type="match status" value="1"/>
</dbReference>
<dbReference type="PANTHER" id="PTHR30081">
    <property type="entry name" value="PROTEIN-EXPORT MEMBRANE PROTEIN SEC"/>
    <property type="match status" value="1"/>
</dbReference>
<comment type="caution">
    <text evidence="9">Lacks conserved residue(s) required for the propagation of feature annotation.</text>
</comment>
<sequence length="624" mass="69061">MNCYPRWKNILIILTVFIGILYFIPNLYGVSPSIQIRSVKKNIQVDDLLAAKIEAAIKQVNIPYKKCSLVKKGDSSIIDILLLYPDDQIISTSIIENLLNNTYASNPYIVTPNIVSNIPKWMLKLGPFTPKPIVLGLDLRGGIHILIKVDIDKAISSNYDNLLMDIKAITKKHKLDVRKIYNDSKSIRISLANNHDINELNKKIKSSVDGIITNIIGNQLECKFEPSKISEIKKRAIQQNLLTLNNRINALGVSEPVIQQQGSDEIIVQLPGLQDIMKAKEILGRTATIEFRLVDDSKSTQLSLSQGIIPIGKELFCDKHNNRIAVHAHPIINSANIYNAQPGRDPQTGQPSVNLTLDNKGARIFKDVTRDNINKRLAILIYEEGKGEIITAPIIRSEIPNGNIQITGSMNYQEAADISLILRSGLLSAPMNIIEEKIIGPSLGSSNIDKGMKSIFYGFSAIVIFMTLYYQIFGIFASIGLALNIVLLISALSILQATITLPGIAAIALTIGISIDANVLINERIREELRNESNSPKKSIEDGFEKAWNTILDSNLTTFIVGLSLLILGSGSIRGFAVVHCIGILSSIFSSVIFVKFLINLFYGSKKNIKKIYIGQIWKPRSLD</sequence>
<name>M1M5G9_9PROT</name>
<comment type="function">
    <text evidence="9">Part of the Sec protein translocase complex. Interacts with the SecYEG preprotein conducting channel. SecDF uses the proton motive force (PMF) to complete protein translocation after the ATP-dependent function of SecA.</text>
</comment>
<evidence type="ECO:0000256" key="1">
    <source>
        <dbReference type="ARBA" id="ARBA00004651"/>
    </source>
</evidence>
<dbReference type="PATRIC" id="fig|1208918.3.peg.111"/>
<dbReference type="Pfam" id="PF21760">
    <property type="entry name" value="SecD_1st"/>
    <property type="match status" value="1"/>
</dbReference>
<dbReference type="SUPFAM" id="SSF82866">
    <property type="entry name" value="Multidrug efflux transporter AcrB transmembrane domain"/>
    <property type="match status" value="1"/>
</dbReference>
<keyword evidence="6 9" id="KW-1133">Transmembrane helix</keyword>
<evidence type="ECO:0000256" key="9">
    <source>
        <dbReference type="HAMAP-Rule" id="MF_01463"/>
    </source>
</evidence>
<evidence type="ECO:0000259" key="11">
    <source>
        <dbReference type="Pfam" id="PF13721"/>
    </source>
</evidence>
<evidence type="ECO:0000256" key="7">
    <source>
        <dbReference type="ARBA" id="ARBA00023010"/>
    </source>
</evidence>
<feature type="domain" description="Protein export membrane protein SecD/SecF C-terminal" evidence="10">
    <location>
        <begin position="431"/>
        <end position="596"/>
    </location>
</feature>
<evidence type="ECO:0000259" key="10">
    <source>
        <dbReference type="Pfam" id="PF02355"/>
    </source>
</evidence>
<dbReference type="InterPro" id="IPR022813">
    <property type="entry name" value="SecD/SecF_arch_bac"/>
</dbReference>
<dbReference type="InterPro" id="IPR048634">
    <property type="entry name" value="SecD_SecF_C"/>
</dbReference>
<dbReference type="NCBIfam" id="TIGR00916">
    <property type="entry name" value="2A0604s01"/>
    <property type="match status" value="1"/>
</dbReference>
<organism evidence="14 15">
    <name type="scientific">Candidatus Kinetoplastidibacterium crithidiae TCC036E</name>
    <dbReference type="NCBI Taxonomy" id="1208918"/>
    <lineage>
        <taxon>Bacteria</taxon>
        <taxon>Pseudomonadati</taxon>
        <taxon>Pseudomonadota</taxon>
        <taxon>Betaproteobacteria</taxon>
        <taxon>Candidatus Kinetoplastidibacterium</taxon>
    </lineage>
</organism>
<evidence type="ECO:0000259" key="12">
    <source>
        <dbReference type="Pfam" id="PF21760"/>
    </source>
</evidence>
<evidence type="ECO:0000256" key="2">
    <source>
        <dbReference type="ARBA" id="ARBA00022448"/>
    </source>
</evidence>